<feature type="compositionally biased region" description="Low complexity" evidence="1">
    <location>
        <begin position="85"/>
        <end position="104"/>
    </location>
</feature>
<name>A0AAT9H934_9ACTN</name>
<evidence type="ECO:0000256" key="1">
    <source>
        <dbReference type="SAM" id="MobiDB-lite"/>
    </source>
</evidence>
<reference evidence="2" key="1">
    <citation type="submission" date="2024-06" db="EMBL/GenBank/DDBJ databases">
        <authorList>
            <consortium name="consrtm"/>
            <person name="Uemura M."/>
            <person name="Terahara T."/>
        </authorList>
    </citation>
    <scope>NUCLEOTIDE SEQUENCE</scope>
    <source>
        <strain evidence="2">KM77-8</strain>
    </source>
</reference>
<sequence>MIDPGPQRKRDKGGNGQPQRIQQGDLERRRPQHPHGKKRKRPERHPAPISTNGIGPQNHPNPRTNTLTSSNNYRGNSGHLCRPTAGNRAAGAARVGAAAPRERG</sequence>
<feature type="compositionally biased region" description="Basic residues" evidence="1">
    <location>
        <begin position="30"/>
        <end position="43"/>
    </location>
</feature>
<protein>
    <submittedName>
        <fullName evidence="2">Uncharacterized protein</fullName>
    </submittedName>
</protein>
<dbReference type="AlphaFoldDB" id="A0AAT9H934"/>
<evidence type="ECO:0000313" key="2">
    <source>
        <dbReference type="EMBL" id="BFO13893.1"/>
    </source>
</evidence>
<feature type="region of interest" description="Disordered" evidence="1">
    <location>
        <begin position="1"/>
        <end position="104"/>
    </location>
</feature>
<feature type="compositionally biased region" description="Polar residues" evidence="1">
    <location>
        <begin position="49"/>
        <end position="75"/>
    </location>
</feature>
<organism evidence="2">
    <name type="scientific">Streptomyces haneummycinicus</name>
    <dbReference type="NCBI Taxonomy" id="3074435"/>
    <lineage>
        <taxon>Bacteria</taxon>
        <taxon>Bacillati</taxon>
        <taxon>Actinomycetota</taxon>
        <taxon>Actinomycetes</taxon>
        <taxon>Kitasatosporales</taxon>
        <taxon>Streptomycetaceae</taxon>
        <taxon>Streptomyces</taxon>
    </lineage>
</organism>
<proteinExistence type="predicted"/>
<accession>A0AAT9H934</accession>
<reference evidence="2" key="2">
    <citation type="submission" date="2024-07" db="EMBL/GenBank/DDBJ databases">
        <title>Streptomyces haneummycinica sp. nov., a new antibiotic-producing actinobacterium isolated from marine sediment.</title>
        <authorList>
            <person name="Uemura M."/>
            <person name="Hamada M."/>
            <person name="Hirano S."/>
            <person name="Kobayashi K."/>
            <person name="Ohshiro T."/>
            <person name="Kobayashi T."/>
            <person name="Terahara T."/>
        </authorList>
    </citation>
    <scope>NUCLEOTIDE SEQUENCE</scope>
    <source>
        <strain evidence="2">KM77-8</strain>
    </source>
</reference>
<gene>
    <name evidence="2" type="ORF">SHKM778_02810</name>
</gene>
<dbReference type="EMBL" id="AP035768">
    <property type="protein sequence ID" value="BFO13893.1"/>
    <property type="molecule type" value="Genomic_DNA"/>
</dbReference>